<dbReference type="GeneID" id="50231520"/>
<dbReference type="PANTHER" id="PTHR33751:SF9">
    <property type="entry name" value="CYTOCHROME C4"/>
    <property type="match status" value="1"/>
</dbReference>
<dbReference type="InterPro" id="IPR036909">
    <property type="entry name" value="Cyt_c-like_dom_sf"/>
</dbReference>
<evidence type="ECO:0000256" key="5">
    <source>
        <dbReference type="ARBA" id="ARBA00023004"/>
    </source>
</evidence>
<evidence type="ECO:0000256" key="2">
    <source>
        <dbReference type="ARBA" id="ARBA00022617"/>
    </source>
</evidence>
<dbReference type="PROSITE" id="PS51007">
    <property type="entry name" value="CYTC"/>
    <property type="match status" value="1"/>
</dbReference>
<keyword evidence="1" id="KW-0813">Transport</keyword>
<dbReference type="GO" id="GO:0046872">
    <property type="term" value="F:metal ion binding"/>
    <property type="evidence" value="ECO:0007669"/>
    <property type="project" value="UniProtKB-KW"/>
</dbReference>
<keyword evidence="5 6" id="KW-0408">Iron</keyword>
<feature type="domain" description="Cytochrome c" evidence="8">
    <location>
        <begin position="33"/>
        <end position="114"/>
    </location>
</feature>
<evidence type="ECO:0000256" key="3">
    <source>
        <dbReference type="ARBA" id="ARBA00022723"/>
    </source>
</evidence>
<keyword evidence="3 6" id="KW-0479">Metal-binding</keyword>
<dbReference type="InterPro" id="IPR050597">
    <property type="entry name" value="Cytochrome_c_Oxidase_Subunit"/>
</dbReference>
<accession>A0A7Z1MID5</accession>
<evidence type="ECO:0000259" key="8">
    <source>
        <dbReference type="PROSITE" id="PS51007"/>
    </source>
</evidence>
<sequence>MSLNKHKFNSIAALSTVLMMLVTYPVYAGIDDEQFELGKKKAKVCMTCHGADGISTQDPYPNLRGQKVGYLISSLKDYQTRERTSGLAILMQQQADTLSDQDIRDISYFYSQLGHEAQMDNGFQQSNDSQASQASK</sequence>
<proteinExistence type="predicted"/>
<organism evidence="9">
    <name type="scientific">Vibrio cyclitrophicus</name>
    <dbReference type="NCBI Taxonomy" id="47951"/>
    <lineage>
        <taxon>Bacteria</taxon>
        <taxon>Pseudomonadati</taxon>
        <taxon>Pseudomonadota</taxon>
        <taxon>Gammaproteobacteria</taxon>
        <taxon>Vibrionales</taxon>
        <taxon>Vibrionaceae</taxon>
        <taxon>Vibrio</taxon>
    </lineage>
</organism>
<feature type="chain" id="PRO_5031520591" evidence="7">
    <location>
        <begin position="29"/>
        <end position="136"/>
    </location>
</feature>
<evidence type="ECO:0000256" key="6">
    <source>
        <dbReference type="PROSITE-ProRule" id="PRU00433"/>
    </source>
</evidence>
<evidence type="ECO:0000256" key="4">
    <source>
        <dbReference type="ARBA" id="ARBA00022982"/>
    </source>
</evidence>
<dbReference type="RefSeq" id="WP_010429197.1">
    <property type="nucleotide sequence ID" value="NZ_CAWPMQ010000080.1"/>
</dbReference>
<gene>
    <name evidence="9" type="ORF">BCS90_18240</name>
</gene>
<dbReference type="PANTHER" id="PTHR33751">
    <property type="entry name" value="CBB3-TYPE CYTOCHROME C OXIDASE SUBUNIT FIXP"/>
    <property type="match status" value="1"/>
</dbReference>
<name>A0A7Z1MID5_9VIBR</name>
<keyword evidence="7" id="KW-0732">Signal</keyword>
<reference evidence="9" key="1">
    <citation type="submission" date="2016-07" db="EMBL/GenBank/DDBJ databases">
        <authorList>
            <person name="Kauffman K."/>
            <person name="Arevalo P."/>
            <person name="Polz M.F."/>
        </authorList>
    </citation>
    <scope>NUCLEOTIDE SEQUENCE</scope>
    <source>
        <strain evidence="9">10N.222.46.E12</strain>
    </source>
</reference>
<comment type="caution">
    <text evidence="9">The sequence shown here is derived from an EMBL/GenBank/DDBJ whole genome shotgun (WGS) entry which is preliminary data.</text>
</comment>
<dbReference type="AlphaFoldDB" id="A0A7Z1MID5"/>
<reference evidence="9" key="2">
    <citation type="journal article" date="2018" name="Nature">
        <title>A major lineage of non-tailed dsDNA viruses as unrecognized killers of marine bacteria.</title>
        <authorList>
            <person name="Kauffman K.M."/>
            <person name="Hussain F.A."/>
            <person name="Yang J."/>
            <person name="Arevalo P."/>
            <person name="Brown J.M."/>
            <person name="Chang W.K."/>
            <person name="VanInsberghe D."/>
            <person name="Elsherbini J."/>
            <person name="Sharma R.S."/>
            <person name="Cutler M.B."/>
            <person name="Kelly L."/>
            <person name="Polz M.F."/>
        </authorList>
    </citation>
    <scope>NUCLEOTIDE SEQUENCE</scope>
    <source>
        <strain evidence="9">10N.222.46.E12</strain>
    </source>
</reference>
<dbReference type="Pfam" id="PF00034">
    <property type="entry name" value="Cytochrom_C"/>
    <property type="match status" value="1"/>
</dbReference>
<evidence type="ECO:0000256" key="7">
    <source>
        <dbReference type="SAM" id="SignalP"/>
    </source>
</evidence>
<keyword evidence="2 6" id="KW-0349">Heme</keyword>
<dbReference type="EMBL" id="MDBS01000029">
    <property type="protein sequence ID" value="PMP28935.1"/>
    <property type="molecule type" value="Genomic_DNA"/>
</dbReference>
<protein>
    <submittedName>
        <fullName evidence="9">Cytochrome C554</fullName>
    </submittedName>
</protein>
<dbReference type="SUPFAM" id="SSF46626">
    <property type="entry name" value="Cytochrome c"/>
    <property type="match status" value="1"/>
</dbReference>
<dbReference type="GO" id="GO:0020037">
    <property type="term" value="F:heme binding"/>
    <property type="evidence" value="ECO:0007669"/>
    <property type="project" value="InterPro"/>
</dbReference>
<dbReference type="InterPro" id="IPR009056">
    <property type="entry name" value="Cyt_c-like_dom"/>
</dbReference>
<dbReference type="GO" id="GO:0009055">
    <property type="term" value="F:electron transfer activity"/>
    <property type="evidence" value="ECO:0007669"/>
    <property type="project" value="InterPro"/>
</dbReference>
<evidence type="ECO:0000256" key="1">
    <source>
        <dbReference type="ARBA" id="ARBA00022448"/>
    </source>
</evidence>
<dbReference type="Gene3D" id="1.10.760.10">
    <property type="entry name" value="Cytochrome c-like domain"/>
    <property type="match status" value="1"/>
</dbReference>
<feature type="signal peptide" evidence="7">
    <location>
        <begin position="1"/>
        <end position="28"/>
    </location>
</feature>
<evidence type="ECO:0000313" key="9">
    <source>
        <dbReference type="EMBL" id="PMP28935.1"/>
    </source>
</evidence>
<keyword evidence="4" id="KW-0249">Electron transport</keyword>